<keyword evidence="1" id="KW-0547">Nucleotide-binding</keyword>
<evidence type="ECO:0000313" key="3">
    <source>
        <dbReference type="Proteomes" id="UP001145069"/>
    </source>
</evidence>
<dbReference type="HAMAP" id="MF_00691">
    <property type="entry name" value="PxpA"/>
    <property type="match status" value="1"/>
</dbReference>
<reference evidence="2" key="1">
    <citation type="submission" date="2022-06" db="EMBL/GenBank/DDBJ databases">
        <title>Aquibacillus sp. a new bacterium isolated from soil saline samples.</title>
        <authorList>
            <person name="Galisteo C."/>
            <person name="De La Haba R."/>
            <person name="Sanchez-Porro C."/>
            <person name="Ventosa A."/>
        </authorList>
    </citation>
    <scope>NUCLEOTIDE SEQUENCE</scope>
    <source>
        <strain evidence="2">3ASR75-54</strain>
    </source>
</reference>
<proteinExistence type="inferred from homology"/>
<dbReference type="PANTHER" id="PTHR30292:SF0">
    <property type="entry name" value="5-OXOPROLINASE SUBUNIT A"/>
    <property type="match status" value="1"/>
</dbReference>
<dbReference type="NCBIfam" id="NF003814">
    <property type="entry name" value="PRK05406.1-3"/>
    <property type="match status" value="1"/>
</dbReference>
<comment type="catalytic activity">
    <reaction evidence="1">
        <text>5-oxo-L-proline + ATP + 2 H2O = L-glutamate + ADP + phosphate + H(+)</text>
        <dbReference type="Rhea" id="RHEA:10348"/>
        <dbReference type="ChEBI" id="CHEBI:15377"/>
        <dbReference type="ChEBI" id="CHEBI:15378"/>
        <dbReference type="ChEBI" id="CHEBI:29985"/>
        <dbReference type="ChEBI" id="CHEBI:30616"/>
        <dbReference type="ChEBI" id="CHEBI:43474"/>
        <dbReference type="ChEBI" id="CHEBI:58402"/>
        <dbReference type="ChEBI" id="CHEBI:456216"/>
        <dbReference type="EC" id="3.5.2.9"/>
    </reaction>
</comment>
<dbReference type="InterPro" id="IPR005501">
    <property type="entry name" value="LamB/YcsF/PxpA-like"/>
</dbReference>
<evidence type="ECO:0000256" key="1">
    <source>
        <dbReference type="HAMAP-Rule" id="MF_00691"/>
    </source>
</evidence>
<comment type="function">
    <text evidence="1">Catalyzes the cleavage of 5-oxoproline to form L-glutamate coupled to the hydrolysis of ATP to ADP and inorganic phosphate.</text>
</comment>
<dbReference type="CDD" id="cd10787">
    <property type="entry name" value="LamB_YcsF_like"/>
    <property type="match status" value="1"/>
</dbReference>
<dbReference type="NCBIfam" id="NF003816">
    <property type="entry name" value="PRK05406.1-5"/>
    <property type="match status" value="1"/>
</dbReference>
<dbReference type="Proteomes" id="UP001145069">
    <property type="component" value="Unassembled WGS sequence"/>
</dbReference>
<keyword evidence="1" id="KW-0067">ATP-binding</keyword>
<dbReference type="Pfam" id="PF03746">
    <property type="entry name" value="LamB_YcsF"/>
    <property type="match status" value="1"/>
</dbReference>
<dbReference type="RefSeq" id="WP_272445080.1">
    <property type="nucleotide sequence ID" value="NZ_JAMQKC010000002.1"/>
</dbReference>
<keyword evidence="3" id="KW-1185">Reference proteome</keyword>
<evidence type="ECO:0000313" key="2">
    <source>
        <dbReference type="EMBL" id="MDC3416097.1"/>
    </source>
</evidence>
<name>A0A9X3WBF9_9BACI</name>
<dbReference type="SUPFAM" id="SSF88713">
    <property type="entry name" value="Glycoside hydrolase/deacetylase"/>
    <property type="match status" value="1"/>
</dbReference>
<comment type="subunit">
    <text evidence="1">Forms a complex composed of PxpA, PxpB and PxpC.</text>
</comment>
<dbReference type="GO" id="GO:0005524">
    <property type="term" value="F:ATP binding"/>
    <property type="evidence" value="ECO:0007669"/>
    <property type="project" value="UniProtKB-UniRule"/>
</dbReference>
<dbReference type="GO" id="GO:0017168">
    <property type="term" value="F:5-oxoprolinase (ATP-hydrolyzing) activity"/>
    <property type="evidence" value="ECO:0007669"/>
    <property type="project" value="UniProtKB-UniRule"/>
</dbReference>
<keyword evidence="1" id="KW-0378">Hydrolase</keyword>
<dbReference type="GO" id="GO:0005975">
    <property type="term" value="P:carbohydrate metabolic process"/>
    <property type="evidence" value="ECO:0007669"/>
    <property type="project" value="InterPro"/>
</dbReference>
<accession>A0A9X3WBF9</accession>
<dbReference type="InterPro" id="IPR011330">
    <property type="entry name" value="Glyco_hydro/deAcase_b/a-brl"/>
</dbReference>
<dbReference type="Gene3D" id="3.20.20.370">
    <property type="entry name" value="Glycoside hydrolase/deacetylase"/>
    <property type="match status" value="1"/>
</dbReference>
<dbReference type="AlphaFoldDB" id="A0A9X3WBF9"/>
<comment type="caution">
    <text evidence="2">The sequence shown here is derived from an EMBL/GenBank/DDBJ whole genome shotgun (WGS) entry which is preliminary data.</text>
</comment>
<gene>
    <name evidence="1" type="primary">pxpA</name>
    <name evidence="2" type="ORF">NC799_04110</name>
</gene>
<protein>
    <recommendedName>
        <fullName evidence="1">5-oxoprolinase subunit A</fullName>
        <shortName evidence="1">5-OPase subunit A</shortName>
        <ecNumber evidence="1">3.5.2.9</ecNumber>
    </recommendedName>
    <alternativeName>
        <fullName evidence="1">5-oxoprolinase (ATP-hydrolyzing) subunit A</fullName>
    </alternativeName>
</protein>
<organism evidence="2 3">
    <name type="scientific">Aquibacillus salsiterrae</name>
    <dbReference type="NCBI Taxonomy" id="2950439"/>
    <lineage>
        <taxon>Bacteria</taxon>
        <taxon>Bacillati</taxon>
        <taxon>Bacillota</taxon>
        <taxon>Bacilli</taxon>
        <taxon>Bacillales</taxon>
        <taxon>Bacillaceae</taxon>
        <taxon>Aquibacillus</taxon>
    </lineage>
</organism>
<dbReference type="EC" id="3.5.2.9" evidence="1"/>
<dbReference type="PANTHER" id="PTHR30292">
    <property type="entry name" value="UNCHARACTERIZED PROTEIN YBGL-RELATED"/>
    <property type="match status" value="1"/>
</dbReference>
<comment type="similarity">
    <text evidence="1">Belongs to the LamB/PxpA family.</text>
</comment>
<sequence>MRTIDINCDMGESFGQYSLGNDEEVIRYVSSVNIACGFHAGDPTTMDRTVKLADKHHVRIGAHPGLPDLQGFGRRNIAILPVEAYQLTLYQVGALKAFTQANGAKLSHVKPHGALYNMAAKDKQLATAIAEAVYQLDPTLTLIGLSNSALTNAGEALGLTVAHEVFADRTYQSDGTLTPRHHPNAVINDEMQAIEQVKQMVLDQRVTSTTGKVIPIQADTVCVHGDNPHTLSFLKKLQDCLQQSGISLTSNK</sequence>
<dbReference type="EMBL" id="JAMQKC010000002">
    <property type="protein sequence ID" value="MDC3416097.1"/>
    <property type="molecule type" value="Genomic_DNA"/>
</dbReference>